<dbReference type="Ensembl" id="ENSOTST00005089841.2">
    <property type="protein sequence ID" value="ENSOTSP00005082843.1"/>
    <property type="gene ID" value="ENSOTSG00005039062.2"/>
</dbReference>
<evidence type="ECO:0000313" key="1">
    <source>
        <dbReference type="Ensembl" id="ENSOTSP00005082843.1"/>
    </source>
</evidence>
<reference evidence="1" key="2">
    <citation type="submission" date="2025-09" db="UniProtKB">
        <authorList>
            <consortium name="Ensembl"/>
        </authorList>
    </citation>
    <scope>IDENTIFICATION</scope>
</reference>
<dbReference type="Proteomes" id="UP000694402">
    <property type="component" value="Unassembled WGS sequence"/>
</dbReference>
<name>A0A8C8ING1_ONCTS</name>
<dbReference type="AlphaFoldDB" id="A0A8C8ING1"/>
<accession>A0A8C8ING1</accession>
<reference evidence="1" key="1">
    <citation type="submission" date="2025-08" db="UniProtKB">
        <authorList>
            <consortium name="Ensembl"/>
        </authorList>
    </citation>
    <scope>IDENTIFICATION</scope>
</reference>
<organism evidence="1 2">
    <name type="scientific">Oncorhynchus tshawytscha</name>
    <name type="common">Chinook salmon</name>
    <name type="synonym">Salmo tshawytscha</name>
    <dbReference type="NCBI Taxonomy" id="74940"/>
    <lineage>
        <taxon>Eukaryota</taxon>
        <taxon>Metazoa</taxon>
        <taxon>Chordata</taxon>
        <taxon>Craniata</taxon>
        <taxon>Vertebrata</taxon>
        <taxon>Euteleostomi</taxon>
        <taxon>Actinopterygii</taxon>
        <taxon>Neopterygii</taxon>
        <taxon>Teleostei</taxon>
        <taxon>Protacanthopterygii</taxon>
        <taxon>Salmoniformes</taxon>
        <taxon>Salmonidae</taxon>
        <taxon>Salmoninae</taxon>
        <taxon>Oncorhynchus</taxon>
    </lineage>
</organism>
<sequence>MVRGTGLSPGPDTVWEWGMQSDNNSFSFLRLSLCSVFTVDGIEVKGPKISTDVEWSDDHKKVMQTYEVGSVSAIAGPTKATLGLAATTGFDIGKEGVGEQVLGTGFSVGRTTSGSLFGSKS</sequence>
<evidence type="ECO:0000313" key="2">
    <source>
        <dbReference type="Proteomes" id="UP000694402"/>
    </source>
</evidence>
<protein>
    <submittedName>
        <fullName evidence="1">Uncharacterized protein</fullName>
    </submittedName>
</protein>
<dbReference type="GeneTree" id="ENSGT00990000208548"/>
<proteinExistence type="predicted"/>
<keyword evidence="2" id="KW-1185">Reference proteome</keyword>